<evidence type="ECO:0000313" key="3">
    <source>
        <dbReference type="EMBL" id="KZS95959.1"/>
    </source>
</evidence>
<accession>A0A164XGI6</accession>
<organism evidence="3 4">
    <name type="scientific">Sistotremastrum niveocremeum HHB9708</name>
    <dbReference type="NCBI Taxonomy" id="1314777"/>
    <lineage>
        <taxon>Eukaryota</taxon>
        <taxon>Fungi</taxon>
        <taxon>Dikarya</taxon>
        <taxon>Basidiomycota</taxon>
        <taxon>Agaricomycotina</taxon>
        <taxon>Agaricomycetes</taxon>
        <taxon>Sistotremastrales</taxon>
        <taxon>Sistotremastraceae</taxon>
        <taxon>Sertulicium</taxon>
        <taxon>Sertulicium niveocremeum</taxon>
    </lineage>
</organism>
<dbReference type="SUPFAM" id="SSF69848">
    <property type="entry name" value="LCCL domain"/>
    <property type="match status" value="1"/>
</dbReference>
<feature type="domain" description="LCCL" evidence="2">
    <location>
        <begin position="246"/>
        <end position="368"/>
    </location>
</feature>
<keyword evidence="4" id="KW-1185">Reference proteome</keyword>
<keyword evidence="1" id="KW-0472">Membrane</keyword>
<dbReference type="Proteomes" id="UP000076722">
    <property type="component" value="Unassembled WGS sequence"/>
</dbReference>
<feature type="transmembrane region" description="Helical" evidence="1">
    <location>
        <begin position="570"/>
        <end position="587"/>
    </location>
</feature>
<keyword evidence="1" id="KW-1133">Transmembrane helix</keyword>
<name>A0A164XGI6_9AGAM</name>
<dbReference type="AlphaFoldDB" id="A0A164XGI6"/>
<protein>
    <submittedName>
        <fullName evidence="3">LCCL domain-containing protein</fullName>
    </submittedName>
</protein>
<evidence type="ECO:0000256" key="1">
    <source>
        <dbReference type="SAM" id="Phobius"/>
    </source>
</evidence>
<evidence type="ECO:0000259" key="2">
    <source>
        <dbReference type="PROSITE" id="PS50820"/>
    </source>
</evidence>
<dbReference type="EMBL" id="KV419400">
    <property type="protein sequence ID" value="KZS95959.1"/>
    <property type="molecule type" value="Genomic_DNA"/>
</dbReference>
<evidence type="ECO:0000313" key="4">
    <source>
        <dbReference type="Proteomes" id="UP000076722"/>
    </source>
</evidence>
<dbReference type="InterPro" id="IPR004043">
    <property type="entry name" value="LCCL"/>
</dbReference>
<feature type="transmembrane region" description="Helical" evidence="1">
    <location>
        <begin position="545"/>
        <end position="563"/>
    </location>
</feature>
<dbReference type="PROSITE" id="PS50820">
    <property type="entry name" value="LCCL"/>
    <property type="match status" value="1"/>
</dbReference>
<feature type="transmembrane region" description="Helical" evidence="1">
    <location>
        <begin position="217"/>
        <end position="237"/>
    </location>
</feature>
<dbReference type="Gene3D" id="2.170.130.20">
    <property type="entry name" value="LCCL-like domain"/>
    <property type="match status" value="1"/>
</dbReference>
<dbReference type="PANTHER" id="PTHR31331:SF1">
    <property type="entry name" value="CYSTEINE RICH SECRETORY PROTEIN LCCL DOMAIN CONTAINING 2"/>
    <property type="match status" value="1"/>
</dbReference>
<dbReference type="OrthoDB" id="441660at2759"/>
<dbReference type="InterPro" id="IPR051957">
    <property type="entry name" value="CRISP-LCCL_domain"/>
</dbReference>
<dbReference type="InterPro" id="IPR036609">
    <property type="entry name" value="LCCL_sf"/>
</dbReference>
<keyword evidence="1" id="KW-0812">Transmembrane</keyword>
<proteinExistence type="predicted"/>
<gene>
    <name evidence="3" type="ORF">SISNIDRAFT_425301</name>
</gene>
<feature type="transmembrane region" description="Helical" evidence="1">
    <location>
        <begin position="447"/>
        <end position="466"/>
    </location>
</feature>
<sequence>MAAPASMTTKDITGRFYLNKTLSDPTDKFFALQGMSWATRTVIAIANLTLDVNHFTDEKGVEHINIRQTLSGGIKGTTENRALDWTERHNEDHIFGAVISKTRRAKLEEISEEFLKTDWLPEVNEDGVIHSYVITDKEKNKNDWIVDQTWGFEQIEGEKRYARHLKLIANGGKDTLEVKLIYDYHPMPWLEREYHLRYFRFSLHLETRLKKLTRPLASLWIFALFAAAYIVSLAFLVRSQAFLTPADSYVTCTSTYWLPDAGCGLDGSQCEPFDNSTFEFRCPSGCSTTILQNPRAVGDQEPVFVPLIIGGGDQNTNGSSGTYRGDSFICASAIHAGIISNSRGGCGTLSLVANFTDFVSSTAHGLTSTAFPSVFPLSFVFTPSSSLNHCEDLRNDALAFNIIVTCILFLLLSPPPIVAFWSLVCIGFWHVTFFSQPRENPPPISDAFGTFLPALFVAYAFWRVAWRKVLPSFSNIPLERAIWYLAPFWAGVEVNVITDKIPVDRLIASDIRERHGALAAVIIIALVLLVLVVNQVRVIRKTGLLPFYILCYVAAALTVLVFSQMPGLEFHLHHYFAAIALIPIAFLPTRLSAIYQAFLLGMFLNGVAAFDFASIFETHAEIVRDGAVGSELPTFATNSTGWNSSLPLVNQTISWNPFPDDDNDWDSFSLMVDDVERLASNALNYSLALLQPGIPHFFRLAFSSDGVSGDYTRAAIVLANGSWIDPPSGASE</sequence>
<feature type="transmembrane region" description="Helical" evidence="1">
    <location>
        <begin position="518"/>
        <end position="539"/>
    </location>
</feature>
<feature type="transmembrane region" description="Helical" evidence="1">
    <location>
        <begin position="593"/>
        <end position="616"/>
    </location>
</feature>
<dbReference type="PANTHER" id="PTHR31331">
    <property type="entry name" value="LCCL DOMAIN PROTEIN (AFU_ORTHOLOGUE AFUA_5G08630)"/>
    <property type="match status" value="1"/>
</dbReference>
<dbReference type="Pfam" id="PF03815">
    <property type="entry name" value="LCCL"/>
    <property type="match status" value="1"/>
</dbReference>
<reference evidence="3 4" key="1">
    <citation type="journal article" date="2016" name="Mol. Biol. Evol.">
        <title>Comparative Genomics of Early-Diverging Mushroom-Forming Fungi Provides Insights into the Origins of Lignocellulose Decay Capabilities.</title>
        <authorList>
            <person name="Nagy L.G."/>
            <person name="Riley R."/>
            <person name="Tritt A."/>
            <person name="Adam C."/>
            <person name="Daum C."/>
            <person name="Floudas D."/>
            <person name="Sun H."/>
            <person name="Yadav J.S."/>
            <person name="Pangilinan J."/>
            <person name="Larsson K.H."/>
            <person name="Matsuura K."/>
            <person name="Barry K."/>
            <person name="Labutti K."/>
            <person name="Kuo R."/>
            <person name="Ohm R.A."/>
            <person name="Bhattacharya S.S."/>
            <person name="Shirouzu T."/>
            <person name="Yoshinaga Y."/>
            <person name="Martin F.M."/>
            <person name="Grigoriev I.V."/>
            <person name="Hibbett D.S."/>
        </authorList>
    </citation>
    <scope>NUCLEOTIDE SEQUENCE [LARGE SCALE GENOMIC DNA]</scope>
    <source>
        <strain evidence="3 4">HHB9708</strain>
    </source>
</reference>